<proteinExistence type="predicted"/>
<dbReference type="InterPro" id="IPR021432">
    <property type="entry name" value="DUF3081"/>
</dbReference>
<keyword evidence="2" id="KW-1185">Reference proteome</keyword>
<sequence length="53" mass="6511">MRAWYDFDGYTCYLQYNQLIMTLQFHGKYRLEYPNKEDLHQFEAKLAKICAKL</sequence>
<comment type="caution">
    <text evidence="1">The sequence shown here is derived from an EMBL/GenBank/DDBJ whole genome shotgun (WGS) entry which is preliminary data.</text>
</comment>
<dbReference type="EMBL" id="QZEI01000047">
    <property type="protein sequence ID" value="RLV59020.1"/>
    <property type="molecule type" value="Genomic_DNA"/>
</dbReference>
<name>A0A3L8PUL9_9GAMM</name>
<reference evidence="1 2" key="1">
    <citation type="submission" date="2018-09" db="EMBL/GenBank/DDBJ databases">
        <title>Phylogeny of the Shewanellaceae, and recommendation for two new genera, Pseudoshewanella and Parashewanella.</title>
        <authorList>
            <person name="Wang G."/>
        </authorList>
    </citation>
    <scope>NUCLEOTIDE SEQUENCE [LARGE SCALE GENOMIC DNA]</scope>
    <source>
        <strain evidence="1 2">C51</strain>
    </source>
</reference>
<gene>
    <name evidence="1" type="ORF">D5018_14420</name>
</gene>
<dbReference type="Proteomes" id="UP000281474">
    <property type="component" value="Unassembled WGS sequence"/>
</dbReference>
<organism evidence="1 2">
    <name type="scientific">Parashewanella curva</name>
    <dbReference type="NCBI Taxonomy" id="2338552"/>
    <lineage>
        <taxon>Bacteria</taxon>
        <taxon>Pseudomonadati</taxon>
        <taxon>Pseudomonadota</taxon>
        <taxon>Gammaproteobacteria</taxon>
        <taxon>Alteromonadales</taxon>
        <taxon>Shewanellaceae</taxon>
        <taxon>Parashewanella</taxon>
    </lineage>
</organism>
<protein>
    <submittedName>
        <fullName evidence="1">DUF3081 family protein</fullName>
    </submittedName>
</protein>
<dbReference type="AlphaFoldDB" id="A0A3L8PUL9"/>
<evidence type="ECO:0000313" key="2">
    <source>
        <dbReference type="Proteomes" id="UP000281474"/>
    </source>
</evidence>
<accession>A0A3L8PUL9</accession>
<dbReference type="Pfam" id="PF11280">
    <property type="entry name" value="DUF3081"/>
    <property type="match status" value="1"/>
</dbReference>
<evidence type="ECO:0000313" key="1">
    <source>
        <dbReference type="EMBL" id="RLV59020.1"/>
    </source>
</evidence>
<dbReference type="OrthoDB" id="5818611at2"/>